<gene>
    <name evidence="3" type="primary">yddG</name>
    <name evidence="3" type="ORF">ONOEEDHL_01239</name>
</gene>
<feature type="transmembrane region" description="Helical" evidence="1">
    <location>
        <begin position="147"/>
        <end position="163"/>
    </location>
</feature>
<dbReference type="AlphaFoldDB" id="A0A9X9R0N1"/>
<keyword evidence="1" id="KW-1133">Transmembrane helix</keyword>
<dbReference type="GO" id="GO:0016020">
    <property type="term" value="C:membrane"/>
    <property type="evidence" value="ECO:0007669"/>
    <property type="project" value="InterPro"/>
</dbReference>
<evidence type="ECO:0000259" key="2">
    <source>
        <dbReference type="Pfam" id="PF00892"/>
    </source>
</evidence>
<protein>
    <submittedName>
        <fullName evidence="3">Aromatic amino acid exporter YddG</fullName>
    </submittedName>
</protein>
<reference evidence="3" key="1">
    <citation type="submission" date="2019-05" db="EMBL/GenBank/DDBJ databases">
        <authorList>
            <person name="Hibberd M."/>
        </authorList>
    </citation>
    <scope>NUCLEOTIDE SEQUENCE</scope>
    <source>
        <strain evidence="3">Neisseria_subflava_BgEED23</strain>
    </source>
</reference>
<dbReference type="SUPFAM" id="SSF103481">
    <property type="entry name" value="Multidrug resistance efflux transporter EmrE"/>
    <property type="match status" value="2"/>
</dbReference>
<feature type="transmembrane region" description="Helical" evidence="1">
    <location>
        <begin position="80"/>
        <end position="102"/>
    </location>
</feature>
<keyword evidence="1" id="KW-0472">Membrane</keyword>
<organism evidence="3 4">
    <name type="scientific">Neisseria subflava</name>
    <dbReference type="NCBI Taxonomy" id="28449"/>
    <lineage>
        <taxon>Bacteria</taxon>
        <taxon>Pseudomonadati</taxon>
        <taxon>Pseudomonadota</taxon>
        <taxon>Betaproteobacteria</taxon>
        <taxon>Neisseriales</taxon>
        <taxon>Neisseriaceae</taxon>
        <taxon>Neisseria</taxon>
    </lineage>
</organism>
<feature type="transmembrane region" description="Helical" evidence="1">
    <location>
        <begin position="266"/>
        <end position="287"/>
    </location>
</feature>
<dbReference type="Pfam" id="PF00892">
    <property type="entry name" value="EamA"/>
    <property type="match status" value="1"/>
</dbReference>
<feature type="transmembrane region" description="Helical" evidence="1">
    <location>
        <begin position="56"/>
        <end position="74"/>
    </location>
</feature>
<evidence type="ECO:0000313" key="4">
    <source>
        <dbReference type="Proteomes" id="UP000626795"/>
    </source>
</evidence>
<keyword evidence="4" id="KW-1185">Reference proteome</keyword>
<feature type="transmembrane region" description="Helical" evidence="1">
    <location>
        <begin position="170"/>
        <end position="187"/>
    </location>
</feature>
<dbReference type="InterPro" id="IPR037185">
    <property type="entry name" value="EmrE-like"/>
</dbReference>
<feature type="transmembrane region" description="Helical" evidence="1">
    <location>
        <begin position="207"/>
        <end position="225"/>
    </location>
</feature>
<sequence length="346" mass="37571">MQIEGRLKQSFSDGLETVKIINVETIYSNYDKPNKTIFSTYAMIHFLSQNISSKQATAIGLLAVALWSFVISLIRSLSLHMGAVGGAAMMYTLSTVLIWLIFGRPHLRNYNRGYLLWASIFFVGCELCLSLSVGFAQNARQTVEIGMVNYLWPTFTILGAVCFNGQPAKWWIGIGFVLSFFGIATVLGGDGGLSLSGIYHNVRTNPAGYLMALADALFWAAYCTLTARVKAEGSSVGFFFMLVSLLLWAEYFIGGTNSLNFDAESVGYALAAASCMGLGYAVWNIGISRGNMTVLAGASYFIPVFSALVSSFVISAPLSVQFWQGAGMVCAGSVVCWLATRRKQMV</sequence>
<dbReference type="NCBIfam" id="NF008676">
    <property type="entry name" value="PRK11689.1"/>
    <property type="match status" value="1"/>
</dbReference>
<evidence type="ECO:0000313" key="3">
    <source>
        <dbReference type="EMBL" id="VTY10484.1"/>
    </source>
</evidence>
<feature type="transmembrane region" description="Helical" evidence="1">
    <location>
        <begin position="237"/>
        <end position="254"/>
    </location>
</feature>
<keyword evidence="1" id="KW-0812">Transmembrane</keyword>
<dbReference type="InterPro" id="IPR000620">
    <property type="entry name" value="EamA_dom"/>
</dbReference>
<accession>A0A9X9R0N1</accession>
<evidence type="ECO:0000256" key="1">
    <source>
        <dbReference type="SAM" id="Phobius"/>
    </source>
</evidence>
<feature type="transmembrane region" description="Helical" evidence="1">
    <location>
        <begin position="294"/>
        <end position="316"/>
    </location>
</feature>
<name>A0A9X9R0N1_NEISU</name>
<feature type="transmembrane region" description="Helical" evidence="1">
    <location>
        <begin position="114"/>
        <end position="135"/>
    </location>
</feature>
<dbReference type="EMBL" id="CABFLZ010000049">
    <property type="protein sequence ID" value="VTY10484.1"/>
    <property type="molecule type" value="Genomic_DNA"/>
</dbReference>
<comment type="caution">
    <text evidence="3">The sequence shown here is derived from an EMBL/GenBank/DDBJ whole genome shotgun (WGS) entry which is preliminary data.</text>
</comment>
<feature type="transmembrane region" description="Helical" evidence="1">
    <location>
        <begin position="322"/>
        <end position="340"/>
    </location>
</feature>
<feature type="domain" description="EamA" evidence="2">
    <location>
        <begin position="207"/>
        <end position="335"/>
    </location>
</feature>
<dbReference type="Proteomes" id="UP000626795">
    <property type="component" value="Unassembled WGS sequence"/>
</dbReference>
<proteinExistence type="predicted"/>